<evidence type="ECO:0000259" key="2">
    <source>
        <dbReference type="Pfam" id="PF08450"/>
    </source>
</evidence>
<dbReference type="RefSeq" id="WP_093518622.1">
    <property type="nucleotide sequence ID" value="NZ_FOSK01000004.1"/>
</dbReference>
<dbReference type="Proteomes" id="UP000199598">
    <property type="component" value="Unassembled WGS sequence"/>
</dbReference>
<gene>
    <name evidence="3" type="ORF">SAMN04488518_10455</name>
</gene>
<dbReference type="PANTHER" id="PTHR10907:SF47">
    <property type="entry name" value="REGUCALCIN"/>
    <property type="match status" value="1"/>
</dbReference>
<evidence type="ECO:0000313" key="3">
    <source>
        <dbReference type="EMBL" id="SFK31768.1"/>
    </source>
</evidence>
<name>A0A1I3YIR1_9HYPH</name>
<dbReference type="Gene3D" id="2.120.10.30">
    <property type="entry name" value="TolB, C-terminal domain"/>
    <property type="match status" value="1"/>
</dbReference>
<dbReference type="PRINTS" id="PR01790">
    <property type="entry name" value="SMP30FAMILY"/>
</dbReference>
<dbReference type="SUPFAM" id="SSF63829">
    <property type="entry name" value="Calcium-dependent phosphotriesterase"/>
    <property type="match status" value="1"/>
</dbReference>
<dbReference type="PANTHER" id="PTHR10907">
    <property type="entry name" value="REGUCALCIN"/>
    <property type="match status" value="1"/>
</dbReference>
<dbReference type="InterPro" id="IPR013658">
    <property type="entry name" value="SGL"/>
</dbReference>
<comment type="caution">
    <text evidence="3">The sequence shown here is derived from an EMBL/GenBank/DDBJ whole genome shotgun (WGS) entry which is preliminary data.</text>
</comment>
<protein>
    <submittedName>
        <fullName evidence="3">Sugar lactone lactonase YvrE</fullName>
    </submittedName>
</protein>
<comment type="similarity">
    <text evidence="1">Belongs to the SMP-30/CGR1 family.</text>
</comment>
<sequence length="290" mass="31712">MSEPYVFAKTECSLGEGPLWSARHYALFWVDINNHLVLKKGITGDIETWKFDEPVSAFAQIPSSDDFMLSSATGLYRWSPGTHTRNLILPVEDQNPVTRSNDARTDRTGGFWISSMGRKAEKGAGSLYRFFKGELARVASDITIPNSLCFSPDGDTAYFSDTVTSQIIKWSLNAQTGLPEGPAEIFADISGTGFGPDGSVVDAEGYLWNAQWGGYRVVRYKPDGMVDRIIEIDASQASCPAFGGADYKTLFITTARENLSEEQLAKEPLAGSVFAVPIDTPGLPDPELQM</sequence>
<reference evidence="3 4" key="1">
    <citation type="submission" date="2016-10" db="EMBL/GenBank/DDBJ databases">
        <authorList>
            <person name="Varghese N."/>
            <person name="Submissions S."/>
        </authorList>
    </citation>
    <scope>NUCLEOTIDE SEQUENCE [LARGE SCALE GENOMIC DNA]</scope>
    <source>
        <strain evidence="3 4">DSM 16392</strain>
    </source>
</reference>
<dbReference type="Pfam" id="PF08450">
    <property type="entry name" value="SGL"/>
    <property type="match status" value="1"/>
</dbReference>
<evidence type="ECO:0000313" key="4">
    <source>
        <dbReference type="Proteomes" id="UP000199598"/>
    </source>
</evidence>
<organism evidence="3 4">
    <name type="scientific">Pseudovibrio ascidiaceicola</name>
    <dbReference type="NCBI Taxonomy" id="285279"/>
    <lineage>
        <taxon>Bacteria</taxon>
        <taxon>Pseudomonadati</taxon>
        <taxon>Pseudomonadota</taxon>
        <taxon>Alphaproteobacteria</taxon>
        <taxon>Hyphomicrobiales</taxon>
        <taxon>Stappiaceae</taxon>
        <taxon>Pseudovibrio</taxon>
    </lineage>
</organism>
<evidence type="ECO:0000256" key="1">
    <source>
        <dbReference type="ARBA" id="ARBA00008853"/>
    </source>
</evidence>
<dbReference type="InterPro" id="IPR011042">
    <property type="entry name" value="6-blade_b-propeller_TolB-like"/>
</dbReference>
<accession>A0A1I3YIR1</accession>
<proteinExistence type="inferred from homology"/>
<keyword evidence="4" id="KW-1185">Reference proteome</keyword>
<feature type="domain" description="SMP-30/Gluconolactonase/LRE-like region" evidence="2">
    <location>
        <begin position="14"/>
        <end position="256"/>
    </location>
</feature>
<dbReference type="InterPro" id="IPR005511">
    <property type="entry name" value="SMP-30"/>
</dbReference>
<dbReference type="EMBL" id="FOSK01000004">
    <property type="protein sequence ID" value="SFK31768.1"/>
    <property type="molecule type" value="Genomic_DNA"/>
</dbReference>